<evidence type="ECO:0000313" key="1">
    <source>
        <dbReference type="Ensembl" id="ENSNMLP00000026732.1"/>
    </source>
</evidence>
<dbReference type="Proteomes" id="UP000694523">
    <property type="component" value="Unplaced"/>
</dbReference>
<evidence type="ECO:0008006" key="3">
    <source>
        <dbReference type="Google" id="ProtNLM"/>
    </source>
</evidence>
<accession>A0A8C6U2H9</accession>
<dbReference type="AlphaFoldDB" id="A0A8C6U2H9"/>
<name>A0A8C6U2H9_9GOBI</name>
<reference evidence="1" key="1">
    <citation type="submission" date="2025-08" db="UniProtKB">
        <authorList>
            <consortium name="Ensembl"/>
        </authorList>
    </citation>
    <scope>IDENTIFICATION</scope>
</reference>
<reference evidence="1" key="2">
    <citation type="submission" date="2025-09" db="UniProtKB">
        <authorList>
            <consortium name="Ensembl"/>
        </authorList>
    </citation>
    <scope>IDENTIFICATION</scope>
</reference>
<evidence type="ECO:0000313" key="2">
    <source>
        <dbReference type="Proteomes" id="UP000694523"/>
    </source>
</evidence>
<dbReference type="Ensembl" id="ENSNMLT00000029877.1">
    <property type="protein sequence ID" value="ENSNMLP00000026732.1"/>
    <property type="gene ID" value="ENSNMLG00000017053.1"/>
</dbReference>
<organism evidence="1 2">
    <name type="scientific">Neogobius melanostomus</name>
    <name type="common">round goby</name>
    <dbReference type="NCBI Taxonomy" id="47308"/>
    <lineage>
        <taxon>Eukaryota</taxon>
        <taxon>Metazoa</taxon>
        <taxon>Chordata</taxon>
        <taxon>Craniata</taxon>
        <taxon>Vertebrata</taxon>
        <taxon>Euteleostomi</taxon>
        <taxon>Actinopterygii</taxon>
        <taxon>Neopterygii</taxon>
        <taxon>Teleostei</taxon>
        <taxon>Neoteleostei</taxon>
        <taxon>Acanthomorphata</taxon>
        <taxon>Gobiaria</taxon>
        <taxon>Gobiiformes</taxon>
        <taxon>Gobioidei</taxon>
        <taxon>Gobiidae</taxon>
        <taxon>Benthophilinae</taxon>
        <taxon>Neogobiini</taxon>
        <taxon>Neogobius</taxon>
    </lineage>
</organism>
<sequence>MPLTSTVQSQLINYNILNRCYWTPSRMARLKLINDAKCWRCNQTTGTMIHMLYECDKVVVFWDKLIAFLNKLLNLAWHKNPGLCMLAIKKKNKKKKMAADTLFSSALSSVLNHLENMKSLKP</sequence>
<protein>
    <recommendedName>
        <fullName evidence="3">Reverse transcriptase zinc-binding domain-containing protein</fullName>
    </recommendedName>
</protein>
<keyword evidence="2" id="KW-1185">Reference proteome</keyword>
<proteinExistence type="predicted"/>